<reference evidence="14" key="1">
    <citation type="journal article" date="2019" name="Int. J. Syst. Evol. Microbiol.">
        <title>The Global Catalogue of Microorganisms (GCM) 10K type strain sequencing project: providing services to taxonomists for standard genome sequencing and annotation.</title>
        <authorList>
            <consortium name="The Broad Institute Genomics Platform"/>
            <consortium name="The Broad Institute Genome Sequencing Center for Infectious Disease"/>
            <person name="Wu L."/>
            <person name="Ma J."/>
        </authorList>
    </citation>
    <scope>NUCLEOTIDE SEQUENCE [LARGE SCALE GENOMIC DNA]</scope>
    <source>
        <strain evidence="14">IBRC-M 10987</strain>
    </source>
</reference>
<dbReference type="EMBL" id="JBHSAM010000020">
    <property type="protein sequence ID" value="MFC4099606.1"/>
    <property type="molecule type" value="Genomic_DNA"/>
</dbReference>
<name>A0ABV8K0V8_9BACL</name>
<comment type="catalytic activity">
    <reaction evidence="1">
        <text>4-amino-5-hydroxymethyl-2-methylpyrimidine + ATP = 4-amino-2-methyl-5-(phosphooxymethyl)pyrimidine + ADP + H(+)</text>
        <dbReference type="Rhea" id="RHEA:23096"/>
        <dbReference type="ChEBI" id="CHEBI:15378"/>
        <dbReference type="ChEBI" id="CHEBI:16892"/>
        <dbReference type="ChEBI" id="CHEBI:30616"/>
        <dbReference type="ChEBI" id="CHEBI:58354"/>
        <dbReference type="ChEBI" id="CHEBI:456216"/>
        <dbReference type="EC" id="2.7.1.49"/>
    </reaction>
</comment>
<dbReference type="Gene3D" id="3.40.1190.20">
    <property type="match status" value="1"/>
</dbReference>
<dbReference type="InterPro" id="IPR013749">
    <property type="entry name" value="PM/HMP-P_kinase-1"/>
</dbReference>
<evidence type="ECO:0000256" key="10">
    <source>
        <dbReference type="ARBA" id="ARBA00042102"/>
    </source>
</evidence>
<sequence>MRDFDNWAASARNQHGQLSGLAGTSAAGGQYAIQLPQDVEPPAGREPEAAYAGIREPIAYSAELTGWPPRVLTIAGSDSGGGAGIQADLKTCQELGVFGMSAITAVTSQNSRGVHAVYPMQEEAVLSQIDAVLGDIGAHAVKTGMLYSSDIVKSVASKLDAYGIRKLVVDPVLVAKDGSPLFRRDAVNALRDELLPRALVATPNLPEACELLGMEESAIRSVSDMMEAANMLLRFGPKYVLLKGGHLEDEAFRGLAIDVLAGGDRLAGTEPLTLSGPRIATRHTHGTGCSTAAAIAAYLARGFEMEHAARAAKCFVAAAIARAVPLGGGIGSLWHAAHREPAHGLQ</sequence>
<gene>
    <name evidence="13" type="primary">thiD</name>
    <name evidence="13" type="ORF">ACFOZ8_08055</name>
</gene>
<feature type="domain" description="Pyridoxamine kinase/Phosphomethylpyrimidine kinase" evidence="12">
    <location>
        <begin position="78"/>
        <end position="333"/>
    </location>
</feature>
<accession>A0ABV8K0V8</accession>
<dbReference type="CDD" id="cd01169">
    <property type="entry name" value="HMPP_kinase"/>
    <property type="match status" value="1"/>
</dbReference>
<dbReference type="EC" id="2.7.4.7" evidence="6"/>
<dbReference type="GO" id="GO:0008972">
    <property type="term" value="F:phosphomethylpyrimidine kinase activity"/>
    <property type="evidence" value="ECO:0007669"/>
    <property type="project" value="UniProtKB-EC"/>
</dbReference>
<dbReference type="EC" id="2.7.1.49" evidence="5"/>
<keyword evidence="14" id="KW-1185">Reference proteome</keyword>
<evidence type="ECO:0000256" key="4">
    <source>
        <dbReference type="ARBA" id="ARBA00009879"/>
    </source>
</evidence>
<evidence type="ECO:0000256" key="5">
    <source>
        <dbReference type="ARBA" id="ARBA00012135"/>
    </source>
</evidence>
<dbReference type="RefSeq" id="WP_377718297.1">
    <property type="nucleotide sequence ID" value="NZ_JBHSAM010000020.1"/>
</dbReference>
<evidence type="ECO:0000259" key="12">
    <source>
        <dbReference type="Pfam" id="PF08543"/>
    </source>
</evidence>
<comment type="pathway">
    <text evidence="3">Cofactor biosynthesis; thiamine diphosphate biosynthesis; 4-amino-2-methyl-5-diphosphomethylpyrimidine from 5-amino-1-(5-phospho-D-ribosyl)imidazole: step 3/3.</text>
</comment>
<keyword evidence="13" id="KW-0418">Kinase</keyword>
<dbReference type="Proteomes" id="UP001595715">
    <property type="component" value="Unassembled WGS sequence"/>
</dbReference>
<dbReference type="InterPro" id="IPR029056">
    <property type="entry name" value="Ribokinase-like"/>
</dbReference>
<dbReference type="SUPFAM" id="SSF53613">
    <property type="entry name" value="Ribokinase-like"/>
    <property type="match status" value="1"/>
</dbReference>
<dbReference type="PANTHER" id="PTHR20858">
    <property type="entry name" value="PHOSPHOMETHYLPYRIMIDINE KINASE"/>
    <property type="match status" value="1"/>
</dbReference>
<comment type="catalytic activity">
    <reaction evidence="2">
        <text>4-amino-2-methyl-5-(phosphooxymethyl)pyrimidine + ATP = 4-amino-2-methyl-5-(diphosphooxymethyl)pyrimidine + ADP</text>
        <dbReference type="Rhea" id="RHEA:19893"/>
        <dbReference type="ChEBI" id="CHEBI:30616"/>
        <dbReference type="ChEBI" id="CHEBI:57841"/>
        <dbReference type="ChEBI" id="CHEBI:58354"/>
        <dbReference type="ChEBI" id="CHEBI:456216"/>
        <dbReference type="EC" id="2.7.4.7"/>
    </reaction>
</comment>
<organism evidence="13 14">
    <name type="scientific">Paenibacillus xanthanilyticus</name>
    <dbReference type="NCBI Taxonomy" id="1783531"/>
    <lineage>
        <taxon>Bacteria</taxon>
        <taxon>Bacillati</taxon>
        <taxon>Bacillota</taxon>
        <taxon>Bacilli</taxon>
        <taxon>Bacillales</taxon>
        <taxon>Paenibacillaceae</taxon>
        <taxon>Paenibacillus</taxon>
    </lineage>
</organism>
<dbReference type="InterPro" id="IPR004399">
    <property type="entry name" value="HMP/HMP-P_kinase_dom"/>
</dbReference>
<comment type="pathway">
    <text evidence="9">Cofactor biosynthesis; thiamine diphosphate biosynthesis; 4-amino-2-methyl-5-diphosphomethylpyrimidine from 5-amino-1-(5-phospho-D-ribosyl)imidazole: step 2/3.</text>
</comment>
<protein>
    <recommendedName>
        <fullName evidence="7">Hydroxymethylpyrimidine/phosphomethylpyrimidine kinase</fullName>
        <ecNumber evidence="5">2.7.1.49</ecNumber>
        <ecNumber evidence="6">2.7.4.7</ecNumber>
    </recommendedName>
    <alternativeName>
        <fullName evidence="10">Hydroxymethylpyrimidine kinase</fullName>
    </alternativeName>
    <alternativeName>
        <fullName evidence="11">Hydroxymethylpyrimidine phosphate kinase</fullName>
    </alternativeName>
</protein>
<evidence type="ECO:0000313" key="13">
    <source>
        <dbReference type="EMBL" id="MFC4099606.1"/>
    </source>
</evidence>
<evidence type="ECO:0000313" key="14">
    <source>
        <dbReference type="Proteomes" id="UP001595715"/>
    </source>
</evidence>
<keyword evidence="13" id="KW-0808">Transferase</keyword>
<evidence type="ECO:0000256" key="9">
    <source>
        <dbReference type="ARBA" id="ARBA00037917"/>
    </source>
</evidence>
<evidence type="ECO:0000256" key="2">
    <source>
        <dbReference type="ARBA" id="ARBA00000565"/>
    </source>
</evidence>
<evidence type="ECO:0000256" key="3">
    <source>
        <dbReference type="ARBA" id="ARBA00004769"/>
    </source>
</evidence>
<dbReference type="GO" id="GO:0008902">
    <property type="term" value="F:hydroxymethylpyrimidine kinase activity"/>
    <property type="evidence" value="ECO:0007669"/>
    <property type="project" value="UniProtKB-EC"/>
</dbReference>
<dbReference type="Pfam" id="PF08543">
    <property type="entry name" value="Phos_pyr_kin"/>
    <property type="match status" value="1"/>
</dbReference>
<dbReference type="PANTHER" id="PTHR20858:SF17">
    <property type="entry name" value="HYDROXYMETHYLPYRIMIDINE_PHOSPHOMETHYLPYRIMIDINE KINASE THI20-RELATED"/>
    <property type="match status" value="1"/>
</dbReference>
<evidence type="ECO:0000256" key="1">
    <source>
        <dbReference type="ARBA" id="ARBA00000151"/>
    </source>
</evidence>
<evidence type="ECO:0000256" key="11">
    <source>
        <dbReference type="ARBA" id="ARBA00043176"/>
    </source>
</evidence>
<proteinExistence type="inferred from homology"/>
<dbReference type="NCBIfam" id="TIGR00097">
    <property type="entry name" value="HMP-P_kinase"/>
    <property type="match status" value="1"/>
</dbReference>
<evidence type="ECO:0000256" key="8">
    <source>
        <dbReference type="ARBA" id="ARBA00022977"/>
    </source>
</evidence>
<evidence type="ECO:0000256" key="6">
    <source>
        <dbReference type="ARBA" id="ARBA00012963"/>
    </source>
</evidence>
<evidence type="ECO:0000256" key="7">
    <source>
        <dbReference type="ARBA" id="ARBA00019161"/>
    </source>
</evidence>
<comment type="caution">
    <text evidence="13">The sequence shown here is derived from an EMBL/GenBank/DDBJ whole genome shotgun (WGS) entry which is preliminary data.</text>
</comment>
<keyword evidence="8" id="KW-0784">Thiamine biosynthesis</keyword>
<comment type="similarity">
    <text evidence="4">Belongs to the ThiD family.</text>
</comment>